<reference evidence="2 3" key="1">
    <citation type="submission" date="2018-09" db="EMBL/GenBank/DDBJ databases">
        <title>A high-quality reference genome of wild soybean provides a powerful tool to mine soybean genomes.</title>
        <authorList>
            <person name="Xie M."/>
            <person name="Chung C.Y.L."/>
            <person name="Li M.-W."/>
            <person name="Wong F.-L."/>
            <person name="Chan T.-F."/>
            <person name="Lam H.-M."/>
        </authorList>
    </citation>
    <scope>NUCLEOTIDE SEQUENCE [LARGE SCALE GENOMIC DNA]</scope>
    <source>
        <strain evidence="3">cv. W05</strain>
        <tissue evidence="2">Hypocotyl of etiolated seedlings</tissue>
    </source>
</reference>
<keyword evidence="3" id="KW-1185">Reference proteome</keyword>
<protein>
    <submittedName>
        <fullName evidence="2">Uncharacterized protein</fullName>
    </submittedName>
</protein>
<dbReference type="EMBL" id="QZWG01000005">
    <property type="protein sequence ID" value="RZC14140.1"/>
    <property type="molecule type" value="Genomic_DNA"/>
</dbReference>
<name>A0A445KT69_GLYSO</name>
<keyword evidence="1" id="KW-1133">Transmembrane helix</keyword>
<evidence type="ECO:0000313" key="2">
    <source>
        <dbReference type="EMBL" id="RZC14142.1"/>
    </source>
</evidence>
<keyword evidence="1" id="KW-0472">Membrane</keyword>
<dbReference type="Proteomes" id="UP000289340">
    <property type="component" value="Chromosome 5"/>
</dbReference>
<proteinExistence type="predicted"/>
<comment type="caution">
    <text evidence="2">The sequence shown here is derived from an EMBL/GenBank/DDBJ whole genome shotgun (WGS) entry which is preliminary data.</text>
</comment>
<keyword evidence="1" id="KW-0812">Transmembrane</keyword>
<accession>A0A445KT69</accession>
<dbReference type="EMBL" id="QZWG01000005">
    <property type="protein sequence ID" value="RZC14142.1"/>
    <property type="molecule type" value="Genomic_DNA"/>
</dbReference>
<organism evidence="2 3">
    <name type="scientific">Glycine soja</name>
    <name type="common">Wild soybean</name>
    <dbReference type="NCBI Taxonomy" id="3848"/>
    <lineage>
        <taxon>Eukaryota</taxon>
        <taxon>Viridiplantae</taxon>
        <taxon>Streptophyta</taxon>
        <taxon>Embryophyta</taxon>
        <taxon>Tracheophyta</taxon>
        <taxon>Spermatophyta</taxon>
        <taxon>Magnoliopsida</taxon>
        <taxon>eudicotyledons</taxon>
        <taxon>Gunneridae</taxon>
        <taxon>Pentapetalae</taxon>
        <taxon>rosids</taxon>
        <taxon>fabids</taxon>
        <taxon>Fabales</taxon>
        <taxon>Fabaceae</taxon>
        <taxon>Papilionoideae</taxon>
        <taxon>50 kb inversion clade</taxon>
        <taxon>NPAAA clade</taxon>
        <taxon>indigoferoid/millettioid clade</taxon>
        <taxon>Phaseoleae</taxon>
        <taxon>Glycine</taxon>
        <taxon>Glycine subgen. Soja</taxon>
    </lineage>
</organism>
<gene>
    <name evidence="2" type="ORF">D0Y65_013260</name>
</gene>
<evidence type="ECO:0000256" key="1">
    <source>
        <dbReference type="SAM" id="Phobius"/>
    </source>
</evidence>
<sequence length="61" mass="7052">MQIFNISTRYSWLELTAVYIVLFSSLPVLAFSLLDLSTLHSSFPISRLTILSKFQYFTLMS</sequence>
<dbReference type="EMBL" id="QZWG01000005">
    <property type="protein sequence ID" value="RZC14141.1"/>
    <property type="molecule type" value="Genomic_DNA"/>
</dbReference>
<evidence type="ECO:0000313" key="3">
    <source>
        <dbReference type="Proteomes" id="UP000289340"/>
    </source>
</evidence>
<feature type="transmembrane region" description="Helical" evidence="1">
    <location>
        <begin position="12"/>
        <end position="34"/>
    </location>
</feature>
<dbReference type="AlphaFoldDB" id="A0A445KT69"/>